<dbReference type="InterPro" id="IPR023346">
    <property type="entry name" value="Lysozyme-like_dom_sf"/>
</dbReference>
<evidence type="ECO:0000313" key="5">
    <source>
        <dbReference type="Proteomes" id="UP000015620"/>
    </source>
</evidence>
<keyword evidence="1 3" id="KW-0929">Antimicrobial</keyword>
<protein>
    <recommendedName>
        <fullName evidence="3">Lysozyme</fullName>
        <ecNumber evidence="3">3.2.1.17</ecNumber>
    </recommendedName>
</protein>
<dbReference type="STRING" id="1291379.TPE_1728"/>
<dbReference type="Proteomes" id="UP000015620">
    <property type="component" value="Chromosome"/>
</dbReference>
<dbReference type="GO" id="GO:0009253">
    <property type="term" value="P:peptidoglycan catabolic process"/>
    <property type="evidence" value="ECO:0007669"/>
    <property type="project" value="InterPro"/>
</dbReference>
<dbReference type="Gene3D" id="1.10.530.40">
    <property type="match status" value="1"/>
</dbReference>
<comment type="similarity">
    <text evidence="3">Belongs to the glycosyl hydrolase 24 family.</text>
</comment>
<gene>
    <name evidence="4" type="ORF">TPE_1728</name>
</gene>
<dbReference type="EMBL" id="CP004120">
    <property type="protein sequence ID" value="AGT44202.1"/>
    <property type="molecule type" value="Genomic_DNA"/>
</dbReference>
<organism evidence="4 5">
    <name type="scientific">Treponema pedis str. T A4</name>
    <dbReference type="NCBI Taxonomy" id="1291379"/>
    <lineage>
        <taxon>Bacteria</taxon>
        <taxon>Pseudomonadati</taxon>
        <taxon>Spirochaetota</taxon>
        <taxon>Spirochaetia</taxon>
        <taxon>Spirochaetales</taxon>
        <taxon>Treponemataceae</taxon>
        <taxon>Treponema</taxon>
    </lineage>
</organism>
<dbReference type="EC" id="3.2.1.17" evidence="3"/>
<keyword evidence="5" id="KW-1185">Reference proteome</keyword>
<evidence type="ECO:0000256" key="3">
    <source>
        <dbReference type="RuleBase" id="RU003788"/>
    </source>
</evidence>
<dbReference type="Pfam" id="PF00959">
    <property type="entry name" value="Phage_lysozyme"/>
    <property type="match status" value="1"/>
</dbReference>
<keyword evidence="3" id="KW-0378">Hydrolase</keyword>
<dbReference type="SUPFAM" id="SSF53955">
    <property type="entry name" value="Lysozyme-like"/>
    <property type="match status" value="1"/>
</dbReference>
<dbReference type="GO" id="GO:0031640">
    <property type="term" value="P:killing of cells of another organism"/>
    <property type="evidence" value="ECO:0007669"/>
    <property type="project" value="UniProtKB-KW"/>
</dbReference>
<evidence type="ECO:0000313" key="4">
    <source>
        <dbReference type="EMBL" id="AGT44202.1"/>
    </source>
</evidence>
<dbReference type="InterPro" id="IPR023347">
    <property type="entry name" value="Lysozyme_dom_sf"/>
</dbReference>
<dbReference type="HOGENOM" id="CLU_2095815_0_0_12"/>
<evidence type="ECO:0000256" key="1">
    <source>
        <dbReference type="ARBA" id="ARBA00022529"/>
    </source>
</evidence>
<proteinExistence type="inferred from homology"/>
<dbReference type="GO" id="GO:0042742">
    <property type="term" value="P:defense response to bacterium"/>
    <property type="evidence" value="ECO:0007669"/>
    <property type="project" value="UniProtKB-KW"/>
</dbReference>
<reference evidence="4 5" key="1">
    <citation type="journal article" date="2013" name="PLoS ONE">
        <title>Genome-Wide Relatedness of Treponema pedis, from Gingiva and Necrotic Skin Lesions of Pigs, with the Human Oral Pathogen Treponema denticola.</title>
        <authorList>
            <person name="Svartstrom O."/>
            <person name="Mushtaq M."/>
            <person name="Pringle M."/>
            <person name="Segerman B."/>
        </authorList>
    </citation>
    <scope>NUCLEOTIDE SEQUENCE [LARGE SCALE GENOMIC DNA]</scope>
    <source>
        <strain evidence="4">T A4</strain>
    </source>
</reference>
<name>S5ZNN6_9SPIR</name>
<comment type="catalytic activity">
    <reaction evidence="3">
        <text>Hydrolysis of (1-&gt;4)-beta-linkages between N-acetylmuramic acid and N-acetyl-D-glucosamine residues in a peptidoglycan and between N-acetyl-D-glucosamine residues in chitodextrins.</text>
        <dbReference type="EC" id="3.2.1.17"/>
    </reaction>
</comment>
<dbReference type="AlphaFoldDB" id="S5ZNN6"/>
<dbReference type="KEGG" id="tped:TPE_1728"/>
<dbReference type="GO" id="GO:0016998">
    <property type="term" value="P:cell wall macromolecule catabolic process"/>
    <property type="evidence" value="ECO:0007669"/>
    <property type="project" value="InterPro"/>
</dbReference>
<keyword evidence="2 3" id="KW-0081">Bacteriolytic enzyme</keyword>
<evidence type="ECO:0000256" key="2">
    <source>
        <dbReference type="ARBA" id="ARBA00022638"/>
    </source>
</evidence>
<accession>S5ZNN6</accession>
<sequence length="116" mass="13411">MKNGIDVDTAEKFFQQDIEWIEDRINKNFDGIVPLSQNEFGALVSLGFNAGRGALVNSKIFCYAEVTDPSYFKNKHDSSVYEKAITNKFREYNNANKKYSLGLDKRRIDEAEIFLW</sequence>
<keyword evidence="3" id="KW-0326">Glycosidase</keyword>
<dbReference type="PATRIC" id="fig|1291379.3.peg.1702"/>
<dbReference type="GO" id="GO:0003796">
    <property type="term" value="F:lysozyme activity"/>
    <property type="evidence" value="ECO:0007669"/>
    <property type="project" value="UniProtKB-EC"/>
</dbReference>
<dbReference type="InterPro" id="IPR002196">
    <property type="entry name" value="Glyco_hydro_24"/>
</dbReference>